<evidence type="ECO:0000259" key="2">
    <source>
        <dbReference type="Pfam" id="PF16694"/>
    </source>
</evidence>
<name>A0ABY8F4H5_9HYPH</name>
<dbReference type="EMBL" id="CP120863">
    <property type="protein sequence ID" value="WFE90386.1"/>
    <property type="molecule type" value="Genomic_DNA"/>
</dbReference>
<evidence type="ECO:0000313" key="3">
    <source>
        <dbReference type="EMBL" id="WFE90386.1"/>
    </source>
</evidence>
<dbReference type="CDD" id="cd20716">
    <property type="entry name" value="cyt_P460_fam"/>
    <property type="match status" value="1"/>
</dbReference>
<dbReference type="RefSeq" id="WP_265679759.1">
    <property type="nucleotide sequence ID" value="NZ_CP120863.1"/>
</dbReference>
<evidence type="ECO:0000256" key="1">
    <source>
        <dbReference type="SAM" id="SignalP"/>
    </source>
</evidence>
<dbReference type="Gene3D" id="3.50.70.20">
    <property type="entry name" value="Cytochrome P460"/>
    <property type="match status" value="1"/>
</dbReference>
<evidence type="ECO:0000313" key="4">
    <source>
        <dbReference type="Proteomes" id="UP001209803"/>
    </source>
</evidence>
<sequence>MKKLPIYLGGVFATLLISATAHAACDVDKPGYELNGDEAESVYDCLKADLQAGYQEGPKRWISEDFVNDYPGWTKASAFPAAPGFHGGRFLVTYVNAIGADEYLKYKPEDVQVPAGTKIAKESFAINDDGKVSKGPLFLMEKVRAGTSPETGDWYYMMVAPNGAPQAVNVVTACSECHLENFSEQGGLGYPVEDARIR</sequence>
<keyword evidence="4" id="KW-1185">Reference proteome</keyword>
<dbReference type="Proteomes" id="UP001209803">
    <property type="component" value="Chromosome"/>
</dbReference>
<accession>A0ABY8F4H5</accession>
<feature type="chain" id="PRO_5047509814" evidence="1">
    <location>
        <begin position="24"/>
        <end position="198"/>
    </location>
</feature>
<feature type="signal peptide" evidence="1">
    <location>
        <begin position="1"/>
        <end position="23"/>
    </location>
</feature>
<dbReference type="Pfam" id="PF16694">
    <property type="entry name" value="Cytochrome_P460"/>
    <property type="match status" value="1"/>
</dbReference>
<dbReference type="InterPro" id="IPR038142">
    <property type="entry name" value="Cytochrome_P460_sp"/>
</dbReference>
<keyword evidence="1" id="KW-0732">Signal</keyword>
<organism evidence="3 4">
    <name type="scientific">Roseibium porphyridii</name>
    <dbReference type="NCBI Taxonomy" id="2866279"/>
    <lineage>
        <taxon>Bacteria</taxon>
        <taxon>Pseudomonadati</taxon>
        <taxon>Pseudomonadota</taxon>
        <taxon>Alphaproteobacteria</taxon>
        <taxon>Hyphomicrobiales</taxon>
        <taxon>Stappiaceae</taxon>
        <taxon>Roseibium</taxon>
    </lineage>
</organism>
<reference evidence="3 4" key="1">
    <citation type="submission" date="2023-03" db="EMBL/GenBank/DDBJ databases">
        <title>Roseibium porphyridii sp. nov. and Roseibium rhodosorbium sp. nov. isolated from marine algae, Porphyridium cruentum and Rhodosorus marinus, respectively.</title>
        <authorList>
            <person name="Lee M.W."/>
            <person name="Choi B.J."/>
            <person name="Lee J.K."/>
            <person name="Choi D.G."/>
            <person name="Baek J.H."/>
            <person name="Bayburt H."/>
            <person name="Kim J.M."/>
            <person name="Han D.M."/>
            <person name="Kim K.H."/>
            <person name="Jeon C.O."/>
        </authorList>
    </citation>
    <scope>NUCLEOTIDE SEQUENCE [LARGE SCALE GENOMIC DNA]</scope>
    <source>
        <strain evidence="3 4">KMA01</strain>
    </source>
</reference>
<proteinExistence type="predicted"/>
<protein>
    <submittedName>
        <fullName evidence="3">Cytochrome P460 family protein</fullName>
    </submittedName>
</protein>
<gene>
    <name evidence="3" type="ORF">K1718_03280</name>
</gene>
<feature type="domain" description="Cytochrome P460" evidence="2">
    <location>
        <begin position="70"/>
        <end position="181"/>
    </location>
</feature>
<dbReference type="InterPro" id="IPR032033">
    <property type="entry name" value="Cytochrome_P460"/>
</dbReference>